<comment type="caution">
    <text evidence="2">The sequence shown here is derived from an EMBL/GenBank/DDBJ whole genome shotgun (WGS) entry which is preliminary data.</text>
</comment>
<feature type="region of interest" description="Disordered" evidence="1">
    <location>
        <begin position="132"/>
        <end position="166"/>
    </location>
</feature>
<proteinExistence type="predicted"/>
<protein>
    <submittedName>
        <fullName evidence="2">Uncharacterized protein</fullName>
    </submittedName>
</protein>
<accession>A0A8S3BU70</accession>
<evidence type="ECO:0000256" key="1">
    <source>
        <dbReference type="SAM" id="MobiDB-lite"/>
    </source>
</evidence>
<dbReference type="EMBL" id="CAJOBJ010162801">
    <property type="protein sequence ID" value="CAF4852740.1"/>
    <property type="molecule type" value="Genomic_DNA"/>
</dbReference>
<reference evidence="2" key="1">
    <citation type="submission" date="2021-02" db="EMBL/GenBank/DDBJ databases">
        <authorList>
            <person name="Nowell W R."/>
        </authorList>
    </citation>
    <scope>NUCLEOTIDE SEQUENCE</scope>
</reference>
<dbReference type="Proteomes" id="UP000681720">
    <property type="component" value="Unassembled WGS sequence"/>
</dbReference>
<name>A0A8S3BU70_9BILA</name>
<sequence>MVNPFSSYRYIPVEGIVKSNVHLDRIKEDLKSLLKRLAPLKSILVSNPPNGSTLNQDIVDKLAKKSELLDLLIYFGYICDRNDKYIYLSPTSDREQNHRLNNINEFQKFYEHLKNAQTESLKDLKEFLRNSDKHNESDEEEKPNKRSSSSKPRPVINPNQDRVQAHNKETLETVESLKASLVTKYNAVPTQAFIFRRLAVLVFKSTYPDSIEAGDDNLNVAIESKIRFLKENDTQTCVPRTDEVYINCLIRSRFHQHQALDILRHDQPDFTKPISNTLAKSSIQNSVPSLKQHWHSLKKYKSDSNSANKFLREGDKWKHVQHIIPAIQQLRGTNETANMNQTTLSKMHRLLFSEISNVTGPQAPVKIETISSVLCE</sequence>
<evidence type="ECO:0000313" key="3">
    <source>
        <dbReference type="Proteomes" id="UP000681720"/>
    </source>
</evidence>
<organism evidence="2 3">
    <name type="scientific">Rotaria magnacalcarata</name>
    <dbReference type="NCBI Taxonomy" id="392030"/>
    <lineage>
        <taxon>Eukaryota</taxon>
        <taxon>Metazoa</taxon>
        <taxon>Spiralia</taxon>
        <taxon>Gnathifera</taxon>
        <taxon>Rotifera</taxon>
        <taxon>Eurotatoria</taxon>
        <taxon>Bdelloidea</taxon>
        <taxon>Philodinida</taxon>
        <taxon>Philodinidae</taxon>
        <taxon>Rotaria</taxon>
    </lineage>
</organism>
<evidence type="ECO:0000313" key="2">
    <source>
        <dbReference type="EMBL" id="CAF4852740.1"/>
    </source>
</evidence>
<gene>
    <name evidence="2" type="ORF">GIL414_LOCUS49475</name>
</gene>
<feature type="non-terminal residue" evidence="2">
    <location>
        <position position="1"/>
    </location>
</feature>
<dbReference type="AlphaFoldDB" id="A0A8S3BU70"/>